<dbReference type="PROSITE" id="PS50977">
    <property type="entry name" value="HTH_TETR_2"/>
    <property type="match status" value="1"/>
</dbReference>
<sequence length="76" mass="8110">MTSTGGGRRKGQVAIGMARKTVEESEQTCIKLMEAGIRMFAEYGYAYSALDDIAKCAGLSLGAGYGHFKEGVDKIN</sequence>
<reference evidence="4 5" key="1">
    <citation type="submission" date="2019-10" db="EMBL/GenBank/DDBJ databases">
        <title>Evaluation of single-gene subtyping targets for Pseudomonas.</title>
        <authorList>
            <person name="Reichler S.J."/>
            <person name="Orsi R.H."/>
            <person name="Wiedmann M."/>
            <person name="Martin N.H."/>
            <person name="Murphy S.I."/>
        </authorList>
    </citation>
    <scope>NUCLEOTIDE SEQUENCE [LARGE SCALE GENOMIC DNA]</scope>
    <source>
        <strain evidence="4 5">FSL R10-1637</strain>
    </source>
</reference>
<accession>A0A6L5HVF2</accession>
<name>A0A6L5HVF2_9PSED</name>
<dbReference type="EMBL" id="WIVU01000028">
    <property type="protein sequence ID" value="MQU06917.1"/>
    <property type="molecule type" value="Genomic_DNA"/>
</dbReference>
<gene>
    <name evidence="4" type="ORF">GHO27_14575</name>
</gene>
<evidence type="ECO:0000256" key="1">
    <source>
        <dbReference type="ARBA" id="ARBA00023125"/>
    </source>
</evidence>
<feature type="domain" description="HTH tetR-type" evidence="3">
    <location>
        <begin position="26"/>
        <end position="76"/>
    </location>
</feature>
<protein>
    <submittedName>
        <fullName evidence="4">TetR family transcriptional regulator</fullName>
    </submittedName>
</protein>
<evidence type="ECO:0000259" key="3">
    <source>
        <dbReference type="PROSITE" id="PS50977"/>
    </source>
</evidence>
<evidence type="ECO:0000313" key="4">
    <source>
        <dbReference type="EMBL" id="MQU06917.1"/>
    </source>
</evidence>
<evidence type="ECO:0000313" key="5">
    <source>
        <dbReference type="Proteomes" id="UP000478064"/>
    </source>
</evidence>
<proteinExistence type="predicted"/>
<keyword evidence="1 2" id="KW-0238">DNA-binding</keyword>
<comment type="caution">
    <text evidence="4">The sequence shown here is derived from an EMBL/GenBank/DDBJ whole genome shotgun (WGS) entry which is preliminary data.</text>
</comment>
<dbReference type="GO" id="GO:0003677">
    <property type="term" value="F:DNA binding"/>
    <property type="evidence" value="ECO:0007669"/>
    <property type="project" value="UniProtKB-UniRule"/>
</dbReference>
<dbReference type="SUPFAM" id="SSF46689">
    <property type="entry name" value="Homeodomain-like"/>
    <property type="match status" value="1"/>
</dbReference>
<evidence type="ECO:0000256" key="2">
    <source>
        <dbReference type="PROSITE-ProRule" id="PRU00335"/>
    </source>
</evidence>
<dbReference type="Pfam" id="PF00440">
    <property type="entry name" value="TetR_N"/>
    <property type="match status" value="1"/>
</dbReference>
<dbReference type="RefSeq" id="WP_153374144.1">
    <property type="nucleotide sequence ID" value="NZ_WIVU01000028.1"/>
</dbReference>
<dbReference type="InterPro" id="IPR001647">
    <property type="entry name" value="HTH_TetR"/>
</dbReference>
<dbReference type="Proteomes" id="UP000478064">
    <property type="component" value="Unassembled WGS sequence"/>
</dbReference>
<dbReference type="InterPro" id="IPR009057">
    <property type="entry name" value="Homeodomain-like_sf"/>
</dbReference>
<feature type="DNA-binding region" description="H-T-H motif" evidence="2">
    <location>
        <begin position="49"/>
        <end position="68"/>
    </location>
</feature>
<dbReference type="AlphaFoldDB" id="A0A6L5HVF2"/>
<dbReference type="Gene3D" id="1.10.357.10">
    <property type="entry name" value="Tetracycline Repressor, domain 2"/>
    <property type="match status" value="1"/>
</dbReference>
<organism evidence="4 5">
    <name type="scientific">Pseudomonas helleri</name>
    <dbReference type="NCBI Taxonomy" id="1608996"/>
    <lineage>
        <taxon>Bacteria</taxon>
        <taxon>Pseudomonadati</taxon>
        <taxon>Pseudomonadota</taxon>
        <taxon>Gammaproteobacteria</taxon>
        <taxon>Pseudomonadales</taxon>
        <taxon>Pseudomonadaceae</taxon>
        <taxon>Pseudomonas</taxon>
    </lineage>
</organism>